<dbReference type="PANTHER" id="PTHR32046:SF11">
    <property type="entry name" value="IMMUNE-ASSOCIATED NUCLEOTIDE-BINDING PROTEIN 10-LIKE"/>
    <property type="match status" value="1"/>
</dbReference>
<dbReference type="PROSITE" id="PS00675">
    <property type="entry name" value="SIGMA54_INTERACT_1"/>
    <property type="match status" value="1"/>
</dbReference>
<protein>
    <recommendedName>
        <fullName evidence="1">DUF8206 domain-containing protein</fullName>
    </recommendedName>
</protein>
<reference evidence="2" key="1">
    <citation type="submission" date="2023-06" db="EMBL/GenBank/DDBJ databases">
        <title>Genomic analysis of the entomopathogenic nematode Steinernema hermaphroditum.</title>
        <authorList>
            <person name="Schwarz E.M."/>
            <person name="Heppert J.K."/>
            <person name="Baniya A."/>
            <person name="Schwartz H.T."/>
            <person name="Tan C.-H."/>
            <person name="Antoshechkin I."/>
            <person name="Sternberg P.W."/>
            <person name="Goodrich-Blair H."/>
            <person name="Dillman A.R."/>
        </authorList>
    </citation>
    <scope>NUCLEOTIDE SEQUENCE</scope>
    <source>
        <strain evidence="2">PS9179</strain>
        <tissue evidence="2">Whole animal</tissue>
    </source>
</reference>
<gene>
    <name evidence="2" type="ORF">QR680_011218</name>
</gene>
<accession>A0AA39IRH1</accession>
<keyword evidence="3" id="KW-1185">Reference proteome</keyword>
<evidence type="ECO:0000259" key="1">
    <source>
        <dbReference type="Pfam" id="PF26633"/>
    </source>
</evidence>
<dbReference type="InterPro" id="IPR058519">
    <property type="entry name" value="DUF8206"/>
</dbReference>
<evidence type="ECO:0000313" key="2">
    <source>
        <dbReference type="EMBL" id="KAK0429142.1"/>
    </source>
</evidence>
<dbReference type="Pfam" id="PF26633">
    <property type="entry name" value="DUF8206"/>
    <property type="match status" value="1"/>
</dbReference>
<name>A0AA39IRH1_9BILA</name>
<dbReference type="EMBL" id="JAUCMV010000001">
    <property type="protein sequence ID" value="KAK0429142.1"/>
    <property type="molecule type" value="Genomic_DNA"/>
</dbReference>
<comment type="caution">
    <text evidence="2">The sequence shown here is derived from an EMBL/GenBank/DDBJ whole genome shotgun (WGS) entry which is preliminary data.</text>
</comment>
<feature type="domain" description="DUF8206" evidence="1">
    <location>
        <begin position="567"/>
        <end position="614"/>
    </location>
</feature>
<dbReference type="AlphaFoldDB" id="A0AA39IRH1"/>
<dbReference type="InterPro" id="IPR027417">
    <property type="entry name" value="P-loop_NTPase"/>
</dbReference>
<dbReference type="Proteomes" id="UP001175271">
    <property type="component" value="Unassembled WGS sequence"/>
</dbReference>
<dbReference type="Gene3D" id="3.40.50.300">
    <property type="entry name" value="P-loop containing nucleotide triphosphate hydrolases"/>
    <property type="match status" value="1"/>
</dbReference>
<sequence>MNYPSIFVRILDTDVQVDVPLYSSQSVQNIIENFYLYQFGKPSEEVGVLVRKYSSKFDEYVNINDDIRCLYAMDGDRYEVVFKDCHWTEEDGHNANAKVFPLFADGTEEDDHDGYGGYGVDDVTESEVVTEVDNQATLEVLTDDDTTIRPYVIESVPAPSVGDVVREMMHEQKLLNGKYFVHVQVEKDGQYVDLDDEYSNVEIVEGASYKIAVLKDRPETMPLYSTIMSLEEDDTVYNILLVGETGSGKSTLINSMLNYLKFPSIDIAEGEAPIAVIPCQFDICDLEQEYRTVTVGEPDRNEHYNKAGESVTQTPRSYEFSYNHKHYRIIDSPGFGDTRKAEQDKKNLDMVLRHLLTLGEIHAICVVLKSTDRLTNPLKFCLSSIQAQLHQDAFKNVFFCFTYANDNHFNKGVAVGLIDEFFQERQIACSVAQSRSLYFDNCGFRYQAMMANNIAFDKSVEDYREGWEASRNSTKRLLREVALQEAHDLRRFVSLAEARRIVENLIHIAAETVRSIGENKKEIEAKISALLSRRGKFVNIKNQNIKTVQFKALDTTKLVCASRKCARTACQDNVKIEGVPLSKFPEPALKNCDVIDEKTETCRQCQCCWTVHYLTKHAKEVVTTPTSSKFSKSHTSMGKQQAMKFYEDLAKQLEEDQKKIEHICARLSTFLAQNQIVTHDDLYLECLKRSMEAAHVDAALKATDANKAAVDHLQECVATYEKELELVKNESGEKRRITLVDVMKLKDDLVKLGEGCYRIRESMEAFDKDAPLSIKVEPLSQR</sequence>
<dbReference type="InterPro" id="IPR025662">
    <property type="entry name" value="Sigma_54_int_dom_ATP-bd_1"/>
</dbReference>
<proteinExistence type="predicted"/>
<dbReference type="PANTHER" id="PTHR32046">
    <property type="entry name" value="G DOMAIN-CONTAINING PROTEIN"/>
    <property type="match status" value="1"/>
</dbReference>
<evidence type="ECO:0000313" key="3">
    <source>
        <dbReference type="Proteomes" id="UP001175271"/>
    </source>
</evidence>
<organism evidence="2 3">
    <name type="scientific">Steinernema hermaphroditum</name>
    <dbReference type="NCBI Taxonomy" id="289476"/>
    <lineage>
        <taxon>Eukaryota</taxon>
        <taxon>Metazoa</taxon>
        <taxon>Ecdysozoa</taxon>
        <taxon>Nematoda</taxon>
        <taxon>Chromadorea</taxon>
        <taxon>Rhabditida</taxon>
        <taxon>Tylenchina</taxon>
        <taxon>Panagrolaimomorpha</taxon>
        <taxon>Strongyloidoidea</taxon>
        <taxon>Steinernematidae</taxon>
        <taxon>Steinernema</taxon>
    </lineage>
</organism>
<dbReference type="SUPFAM" id="SSF52540">
    <property type="entry name" value="P-loop containing nucleoside triphosphate hydrolases"/>
    <property type="match status" value="1"/>
</dbReference>